<reference evidence="1 2" key="1">
    <citation type="submission" date="2013-08" db="EMBL/GenBank/DDBJ databases">
        <authorList>
            <person name="Weinstock G."/>
            <person name="Sodergren E."/>
            <person name="Wylie T."/>
            <person name="Fulton L."/>
            <person name="Fulton R."/>
            <person name="Fronick C."/>
            <person name="O'Laughlin M."/>
            <person name="Godfrey J."/>
            <person name="Miner T."/>
            <person name="Herter B."/>
            <person name="Appelbaum E."/>
            <person name="Cordes M."/>
            <person name="Lek S."/>
            <person name="Wollam A."/>
            <person name="Pepin K.H."/>
            <person name="Palsikar V.B."/>
            <person name="Mitreva M."/>
            <person name="Wilson R.K."/>
        </authorList>
    </citation>
    <scope>NUCLEOTIDE SEQUENCE [LARGE SCALE GENOMIC DNA]</scope>
    <source>
        <strain evidence="1 2">ATCC BAA-474</strain>
    </source>
</reference>
<gene>
    <name evidence="1" type="ORF">HMPREF0202_00875</name>
</gene>
<dbReference type="EMBL" id="AXZF01000032">
    <property type="protein sequence ID" value="ERT69211.1"/>
    <property type="molecule type" value="Genomic_DNA"/>
</dbReference>
<protein>
    <submittedName>
        <fullName evidence="1">Uncharacterized protein</fullName>
    </submittedName>
</protein>
<evidence type="ECO:0000313" key="1">
    <source>
        <dbReference type="EMBL" id="ERT69211.1"/>
    </source>
</evidence>
<dbReference type="AlphaFoldDB" id="U7VCK9"/>
<dbReference type="eggNOG" id="ENOG5034C8P">
    <property type="taxonomic scope" value="Bacteria"/>
</dbReference>
<dbReference type="HOGENOM" id="CLU_2141402_0_0_0"/>
<comment type="caution">
    <text evidence="1">The sequence shown here is derived from an EMBL/GenBank/DDBJ whole genome shotgun (WGS) entry which is preliminary data.</text>
</comment>
<dbReference type="Proteomes" id="UP000017081">
    <property type="component" value="Unassembled WGS sequence"/>
</dbReference>
<name>U7VCK9_9FUSO</name>
<proteinExistence type="predicted"/>
<keyword evidence="2" id="KW-1185">Reference proteome</keyword>
<evidence type="ECO:0000313" key="2">
    <source>
        <dbReference type="Proteomes" id="UP000017081"/>
    </source>
</evidence>
<organism evidence="1 2">
    <name type="scientific">Cetobacterium somerae ATCC BAA-474</name>
    <dbReference type="NCBI Taxonomy" id="1319815"/>
    <lineage>
        <taxon>Bacteria</taxon>
        <taxon>Fusobacteriati</taxon>
        <taxon>Fusobacteriota</taxon>
        <taxon>Fusobacteriia</taxon>
        <taxon>Fusobacteriales</taxon>
        <taxon>Fusobacteriaceae</taxon>
        <taxon>Cetobacterium</taxon>
    </lineage>
</organism>
<accession>U7VCK9</accession>
<dbReference type="STRING" id="1319815.HMPREF0202_00875"/>
<sequence length="112" mass="12407">MLVLTAALSLTALAGSVNGNMTKIRAYNDGNQISFESRIPNLTFKVKKTDILKSMTRKGKIMSVADIEKNGIILDVDRKAVVTLDRVGDGLYIKTKNNTMFVTEKELDKIRS</sequence>